<dbReference type="EMBL" id="JAHIBW010000005">
    <property type="protein sequence ID" value="KAG7310510.1"/>
    <property type="molecule type" value="Genomic_DNA"/>
</dbReference>
<dbReference type="Proteomes" id="UP000823941">
    <property type="component" value="Chromosome 5"/>
</dbReference>
<reference evidence="2 3" key="1">
    <citation type="submission" date="2021-06" db="EMBL/GenBank/DDBJ databases">
        <title>A haploid diamondback moth (Plutella xylostella L.) genome assembly resolves 31 chromosomes and identifies a diamide resistance mutation.</title>
        <authorList>
            <person name="Ward C.M."/>
            <person name="Perry K.D."/>
            <person name="Baker G."/>
            <person name="Powis K."/>
            <person name="Heckel D.G."/>
            <person name="Baxter S.W."/>
        </authorList>
    </citation>
    <scope>NUCLEOTIDE SEQUENCE [LARGE SCALE GENOMIC DNA]</scope>
    <source>
        <strain evidence="2 3">LV</strain>
        <tissue evidence="2">Single pupa</tissue>
    </source>
</reference>
<feature type="compositionally biased region" description="Acidic residues" evidence="1">
    <location>
        <begin position="25"/>
        <end position="37"/>
    </location>
</feature>
<keyword evidence="3" id="KW-1185">Reference proteome</keyword>
<comment type="caution">
    <text evidence="2">The sequence shown here is derived from an EMBL/GenBank/DDBJ whole genome shotgun (WGS) entry which is preliminary data.</text>
</comment>
<protein>
    <submittedName>
        <fullName evidence="2">Uncharacterized protein</fullName>
    </submittedName>
</protein>
<sequence length="102" mass="11384">MVMERLADFVSKSLEGGEAPAPPPEDSDEDAEAELEVDITALDDKPPPPKRPRNWLLSPAPPHCKREDDDDDSKHGECTDTRIRQQVIDRGPVYSPNKNLSH</sequence>
<feature type="compositionally biased region" description="Basic and acidic residues" evidence="1">
    <location>
        <begin position="64"/>
        <end position="83"/>
    </location>
</feature>
<accession>A0ABQ7QZN8</accession>
<gene>
    <name evidence="2" type="ORF">JYU34_003296</name>
</gene>
<name>A0ABQ7QZN8_PLUXY</name>
<evidence type="ECO:0000313" key="3">
    <source>
        <dbReference type="Proteomes" id="UP000823941"/>
    </source>
</evidence>
<evidence type="ECO:0000256" key="1">
    <source>
        <dbReference type="SAM" id="MobiDB-lite"/>
    </source>
</evidence>
<proteinExistence type="predicted"/>
<evidence type="ECO:0000313" key="2">
    <source>
        <dbReference type="EMBL" id="KAG7310510.1"/>
    </source>
</evidence>
<feature type="region of interest" description="Disordered" evidence="1">
    <location>
        <begin position="1"/>
        <end position="102"/>
    </location>
</feature>
<organism evidence="2 3">
    <name type="scientific">Plutella xylostella</name>
    <name type="common">Diamondback moth</name>
    <name type="synonym">Plutella maculipennis</name>
    <dbReference type="NCBI Taxonomy" id="51655"/>
    <lineage>
        <taxon>Eukaryota</taxon>
        <taxon>Metazoa</taxon>
        <taxon>Ecdysozoa</taxon>
        <taxon>Arthropoda</taxon>
        <taxon>Hexapoda</taxon>
        <taxon>Insecta</taxon>
        <taxon>Pterygota</taxon>
        <taxon>Neoptera</taxon>
        <taxon>Endopterygota</taxon>
        <taxon>Lepidoptera</taxon>
        <taxon>Glossata</taxon>
        <taxon>Ditrysia</taxon>
        <taxon>Yponomeutoidea</taxon>
        <taxon>Plutellidae</taxon>
        <taxon>Plutella</taxon>
    </lineage>
</organism>